<evidence type="ECO:0000256" key="1">
    <source>
        <dbReference type="SAM" id="MobiDB-lite"/>
    </source>
</evidence>
<proteinExistence type="predicted"/>
<evidence type="ECO:0000313" key="3">
    <source>
        <dbReference type="Proteomes" id="UP000318017"/>
    </source>
</evidence>
<dbReference type="KEGG" id="ahel:Q31a_57690"/>
<protein>
    <submittedName>
        <fullName evidence="2">Uncharacterized protein</fullName>
    </submittedName>
</protein>
<name>A0A518GFN5_9BACT</name>
<dbReference type="Proteomes" id="UP000318017">
    <property type="component" value="Chromosome"/>
</dbReference>
<organism evidence="2 3">
    <name type="scientific">Aureliella helgolandensis</name>
    <dbReference type="NCBI Taxonomy" id="2527968"/>
    <lineage>
        <taxon>Bacteria</taxon>
        <taxon>Pseudomonadati</taxon>
        <taxon>Planctomycetota</taxon>
        <taxon>Planctomycetia</taxon>
        <taxon>Pirellulales</taxon>
        <taxon>Pirellulaceae</taxon>
        <taxon>Aureliella</taxon>
    </lineage>
</organism>
<dbReference type="AlphaFoldDB" id="A0A518GFN5"/>
<keyword evidence="3" id="KW-1185">Reference proteome</keyword>
<reference evidence="2 3" key="1">
    <citation type="submission" date="2019-02" db="EMBL/GenBank/DDBJ databases">
        <title>Deep-cultivation of Planctomycetes and their phenomic and genomic characterization uncovers novel biology.</title>
        <authorList>
            <person name="Wiegand S."/>
            <person name="Jogler M."/>
            <person name="Boedeker C."/>
            <person name="Pinto D."/>
            <person name="Vollmers J."/>
            <person name="Rivas-Marin E."/>
            <person name="Kohn T."/>
            <person name="Peeters S.H."/>
            <person name="Heuer A."/>
            <person name="Rast P."/>
            <person name="Oberbeckmann S."/>
            <person name="Bunk B."/>
            <person name="Jeske O."/>
            <person name="Meyerdierks A."/>
            <person name="Storesund J.E."/>
            <person name="Kallscheuer N."/>
            <person name="Luecker S."/>
            <person name="Lage O.M."/>
            <person name="Pohl T."/>
            <person name="Merkel B.J."/>
            <person name="Hornburger P."/>
            <person name="Mueller R.-W."/>
            <person name="Bruemmer F."/>
            <person name="Labrenz M."/>
            <person name="Spormann A.M."/>
            <person name="Op den Camp H."/>
            <person name="Overmann J."/>
            <person name="Amann R."/>
            <person name="Jetten M.S.M."/>
            <person name="Mascher T."/>
            <person name="Medema M.H."/>
            <person name="Devos D.P."/>
            <person name="Kaster A.-K."/>
            <person name="Ovreas L."/>
            <person name="Rohde M."/>
            <person name="Galperin M.Y."/>
            <person name="Jogler C."/>
        </authorList>
    </citation>
    <scope>NUCLEOTIDE SEQUENCE [LARGE SCALE GENOMIC DNA]</scope>
    <source>
        <strain evidence="2 3">Q31a</strain>
    </source>
</reference>
<gene>
    <name evidence="2" type="ORF">Q31a_57690</name>
</gene>
<sequence length="87" mass="9905">MPPDINGSVGYRPHKSTLERWRQQGKIQMWKLGCQWMTTPEAVQRFAEESQVGHSVGDSRTPVKPITTAQKRKIDEWADKELAEAGI</sequence>
<dbReference type="InterPro" id="IPR011474">
    <property type="entry name" value="DUF1580"/>
</dbReference>
<evidence type="ECO:0000313" key="2">
    <source>
        <dbReference type="EMBL" id="QDV27380.1"/>
    </source>
</evidence>
<dbReference type="RefSeq" id="WP_145084681.1">
    <property type="nucleotide sequence ID" value="NZ_CP036298.1"/>
</dbReference>
<feature type="region of interest" description="Disordered" evidence="1">
    <location>
        <begin position="48"/>
        <end position="67"/>
    </location>
</feature>
<dbReference type="Pfam" id="PF07618">
    <property type="entry name" value="DUF1580"/>
    <property type="match status" value="1"/>
</dbReference>
<accession>A0A518GFN5</accession>
<dbReference type="EMBL" id="CP036298">
    <property type="protein sequence ID" value="QDV27380.1"/>
    <property type="molecule type" value="Genomic_DNA"/>
</dbReference>